<dbReference type="Pfam" id="PF01992">
    <property type="entry name" value="vATP-synt_AC39"/>
    <property type="match status" value="1"/>
</dbReference>
<dbReference type="SUPFAM" id="SSF103486">
    <property type="entry name" value="V-type ATP synthase subunit C"/>
    <property type="match status" value="1"/>
</dbReference>
<evidence type="ECO:0000313" key="1">
    <source>
        <dbReference type="EMBL" id="PNH18013.1"/>
    </source>
</evidence>
<evidence type="ECO:0008006" key="3">
    <source>
        <dbReference type="Google" id="ProtNLM"/>
    </source>
</evidence>
<proteinExistence type="predicted"/>
<dbReference type="PANTHER" id="PTHR38682:SF1">
    <property type="entry name" value="V-TYPE ATP SYNTHASE SUBUNIT C"/>
    <property type="match status" value="1"/>
</dbReference>
<reference evidence="2" key="1">
    <citation type="submission" date="2017-04" db="EMBL/GenBank/DDBJ databases">
        <authorList>
            <person name="Bumgarner R.E."/>
            <person name="Fredricks D.N."/>
            <person name="Srinivasan S."/>
        </authorList>
    </citation>
    <scope>NUCLEOTIDE SEQUENCE [LARGE SCALE GENOMIC DNA]</scope>
    <source>
        <strain evidence="2">KA00405</strain>
    </source>
</reference>
<dbReference type="GO" id="GO:0046961">
    <property type="term" value="F:proton-transporting ATPase activity, rotational mechanism"/>
    <property type="evidence" value="ECO:0007669"/>
    <property type="project" value="InterPro"/>
</dbReference>
<gene>
    <name evidence="1" type="ORF">B7R76_06660</name>
</gene>
<dbReference type="InterPro" id="IPR036079">
    <property type="entry name" value="ATPase_csu/dsu_sf"/>
</dbReference>
<name>A0A2J8AZQ9_9FIRM</name>
<evidence type="ECO:0000313" key="2">
    <source>
        <dbReference type="Proteomes" id="UP000236394"/>
    </source>
</evidence>
<comment type="caution">
    <text evidence="1">The sequence shown here is derived from an EMBL/GenBank/DDBJ whole genome shotgun (WGS) entry which is preliminary data.</text>
</comment>
<dbReference type="EMBL" id="NBZD01000004">
    <property type="protein sequence ID" value="PNH18013.1"/>
    <property type="molecule type" value="Genomic_DNA"/>
</dbReference>
<dbReference type="AlphaFoldDB" id="A0A2J8AZQ9"/>
<protein>
    <recommendedName>
        <fullName evidence="3">V-type ATP synthase subunit C</fullName>
    </recommendedName>
</protein>
<dbReference type="InterPro" id="IPR050873">
    <property type="entry name" value="V-ATPase_V0D/AC39_subunit"/>
</dbReference>
<dbReference type="RefSeq" id="WP_012992928.1">
    <property type="nucleotide sequence ID" value="NZ_NBZD01000004.1"/>
</dbReference>
<organism evidence="1 2">
    <name type="scientific">Mageeibacillus indolicus</name>
    <dbReference type="NCBI Taxonomy" id="884684"/>
    <lineage>
        <taxon>Bacteria</taxon>
        <taxon>Bacillati</taxon>
        <taxon>Bacillota</taxon>
        <taxon>Clostridia</taxon>
        <taxon>Eubacteriales</taxon>
        <taxon>Oscillospiraceae</taxon>
        <taxon>Mageeibacillus</taxon>
    </lineage>
</organism>
<sequence>MRYSDQRWPVGGDDVAYGQSTGRLRILETRLLAAVELETAIRQGDNATWKQLLDRLDYPAGADLLQRVNKAGEAADALLVELSMDKVLSYGLLLYQPYHNLKVFLKALLPSDGQSVKAAWHDEKNDAIPEHLKELLYFNASENIETCRKLVVETLVQTDERPVDPADYNSFSDEFIGMDELRADSFIRTHVPEIFKHAVLAAARSYAAVSEVGQIDAVLDKFYFAHLAALANRSRQAFLRVYAELKADIANMNILYRSVKLKLEATKVSELWVPGGQIKNGEALTKLLREDAAAWRKAWSATPVNEIAAIAFAASHSNGGEVVPPGTFAKAADDMVMDLARTGLKVVYGPQVVAGYWLAKQAEIRNLRLLFSLRAQGKDREALLGLMREVYIHG</sequence>
<dbReference type="InterPro" id="IPR002843">
    <property type="entry name" value="ATPase_V0-cplx_csu/dsu"/>
</dbReference>
<dbReference type="Proteomes" id="UP000236394">
    <property type="component" value="Unassembled WGS sequence"/>
</dbReference>
<accession>A0A2J8AZQ9</accession>
<dbReference type="PANTHER" id="PTHR38682">
    <property type="entry name" value="V-TYPE ATP SYNTHASE SUBUNIT C"/>
    <property type="match status" value="1"/>
</dbReference>